<evidence type="ECO:0000313" key="6">
    <source>
        <dbReference type="EMBL" id="ANV79090.1"/>
    </source>
</evidence>
<feature type="binding site" evidence="3">
    <location>
        <position position="592"/>
    </location>
    <ligand>
        <name>Cu cation</name>
        <dbReference type="ChEBI" id="CHEBI:23378"/>
    </ligand>
</feature>
<dbReference type="Pfam" id="PF00127">
    <property type="entry name" value="Copper-bind"/>
    <property type="match status" value="1"/>
</dbReference>
<keyword evidence="4" id="KW-1133">Transmembrane helix</keyword>
<dbReference type="InterPro" id="IPR050904">
    <property type="entry name" value="Adhesion/Biosynth-related"/>
</dbReference>
<organism evidence="6">
    <name type="scientific">uncultured Poseidoniia archaeon</name>
    <dbReference type="NCBI Taxonomy" id="1697135"/>
    <lineage>
        <taxon>Archaea</taxon>
        <taxon>Methanobacteriati</taxon>
        <taxon>Thermoplasmatota</taxon>
        <taxon>Candidatus Poseidoniia</taxon>
        <taxon>environmental samples</taxon>
    </lineage>
</organism>
<dbReference type="PANTHER" id="PTHR10900">
    <property type="entry name" value="PERIOSTIN-RELATED"/>
    <property type="match status" value="1"/>
</dbReference>
<keyword evidence="2 3" id="KW-0186">Copper</keyword>
<keyword evidence="1 3" id="KW-0479">Metal-binding</keyword>
<feature type="binding site" evidence="3">
    <location>
        <position position="595"/>
    </location>
    <ligand>
        <name>Cu cation</name>
        <dbReference type="ChEBI" id="CHEBI:23378"/>
    </ligand>
</feature>
<evidence type="ECO:0000256" key="2">
    <source>
        <dbReference type="ARBA" id="ARBA00023008"/>
    </source>
</evidence>
<dbReference type="SMART" id="SM00554">
    <property type="entry name" value="FAS1"/>
    <property type="match status" value="3"/>
</dbReference>
<dbReference type="PROSITE" id="PS51257">
    <property type="entry name" value="PROKAR_LIPOPROTEIN"/>
    <property type="match status" value="1"/>
</dbReference>
<dbReference type="InterPro" id="IPR000923">
    <property type="entry name" value="BlueCu_1"/>
</dbReference>
<dbReference type="EMBL" id="KP211813">
    <property type="protein sequence ID" value="ANV79090.1"/>
    <property type="molecule type" value="Genomic_DNA"/>
</dbReference>
<dbReference type="Gene3D" id="2.60.40.420">
    <property type="entry name" value="Cupredoxins - blue copper proteins"/>
    <property type="match status" value="1"/>
</dbReference>
<protein>
    <submittedName>
        <fullName evidence="6">Secreted and surface protein containing fasciclin-like repeats and a Cu ion binding domain</fullName>
    </submittedName>
</protein>
<dbReference type="AlphaFoldDB" id="A0A1B1T9Y6"/>
<dbReference type="Pfam" id="PF02469">
    <property type="entry name" value="Fasciclin"/>
    <property type="match status" value="3"/>
</dbReference>
<dbReference type="SUPFAM" id="SSF49503">
    <property type="entry name" value="Cupredoxins"/>
    <property type="match status" value="1"/>
</dbReference>
<evidence type="ECO:0000259" key="5">
    <source>
        <dbReference type="PROSITE" id="PS50213"/>
    </source>
</evidence>
<dbReference type="InterPro" id="IPR000782">
    <property type="entry name" value="FAS1_domain"/>
</dbReference>
<accession>A0A1B1T9Y6</accession>
<name>A0A1B1T9Y6_9ARCH</name>
<reference evidence="6" key="1">
    <citation type="submission" date="2014-11" db="EMBL/GenBank/DDBJ databases">
        <authorList>
            <person name="Zhu J."/>
            <person name="Qi W."/>
            <person name="Song R."/>
        </authorList>
    </citation>
    <scope>NUCLEOTIDE SEQUENCE</scope>
</reference>
<proteinExistence type="predicted"/>
<reference evidence="6" key="2">
    <citation type="journal article" date="2015" name="ISME J.">
        <title>A new class of marine Euryarchaeota group II from the Mediterranean deep chlorophyll maximum.</title>
        <authorList>
            <person name="Martin-Cuadrado A.B."/>
            <person name="Garcia-Heredia I."/>
            <person name="Molto A.G."/>
            <person name="Lopez-Ubeda R."/>
            <person name="Kimes N."/>
            <person name="Lopez-Garcia P."/>
            <person name="Moreira D."/>
            <person name="Rodriguez-Valera F."/>
        </authorList>
    </citation>
    <scope>NUCLEOTIDE SEQUENCE</scope>
</reference>
<dbReference type="InterPro" id="IPR002387">
    <property type="entry name" value="Plastocyanin"/>
</dbReference>
<evidence type="ECO:0000256" key="4">
    <source>
        <dbReference type="SAM" id="Phobius"/>
    </source>
</evidence>
<dbReference type="Gene3D" id="2.30.180.10">
    <property type="entry name" value="FAS1 domain"/>
    <property type="match status" value="3"/>
</dbReference>
<dbReference type="PROSITE" id="PS50213">
    <property type="entry name" value="FAS1"/>
    <property type="match status" value="3"/>
</dbReference>
<dbReference type="InterPro" id="IPR036378">
    <property type="entry name" value="FAS1_dom_sf"/>
</dbReference>
<keyword evidence="4" id="KW-0472">Membrane</keyword>
<keyword evidence="4" id="KW-0812">Transmembrane</keyword>
<feature type="binding site" evidence="3">
    <location>
        <position position="600"/>
    </location>
    <ligand>
        <name>Cu cation</name>
        <dbReference type="ChEBI" id="CHEBI:23378"/>
    </ligand>
</feature>
<feature type="domain" description="FAS1" evidence="5">
    <location>
        <begin position="27"/>
        <end position="159"/>
    </location>
</feature>
<feature type="binding site" evidence="3">
    <location>
        <position position="549"/>
    </location>
    <ligand>
        <name>Cu cation</name>
        <dbReference type="ChEBI" id="CHEBI:23378"/>
    </ligand>
</feature>
<feature type="domain" description="FAS1" evidence="5">
    <location>
        <begin position="162"/>
        <end position="296"/>
    </location>
</feature>
<feature type="transmembrane region" description="Helical" evidence="4">
    <location>
        <begin position="626"/>
        <end position="644"/>
    </location>
</feature>
<dbReference type="PANTHER" id="PTHR10900:SF77">
    <property type="entry name" value="FI19380P1"/>
    <property type="match status" value="1"/>
</dbReference>
<evidence type="ECO:0000256" key="3">
    <source>
        <dbReference type="PIRSR" id="PIRSR602387-1"/>
    </source>
</evidence>
<dbReference type="FunFam" id="2.30.180.10:FF:000032">
    <property type="entry name" value="Fasciclin domain-containing protein, putative"/>
    <property type="match status" value="3"/>
</dbReference>
<dbReference type="GO" id="GO:0005507">
    <property type="term" value="F:copper ion binding"/>
    <property type="evidence" value="ECO:0007669"/>
    <property type="project" value="InterPro"/>
</dbReference>
<evidence type="ECO:0000256" key="1">
    <source>
        <dbReference type="ARBA" id="ARBA00022723"/>
    </source>
</evidence>
<sequence>MHRRNALIALIMTACLMTMPIAMADSSEDIPTNATNTGVHDTLVDALVQADLVSTLQGDGPFTVFAPTDQAFADAGINLSTFDTDEEIAVLTDILLYHVYTAGAVYAADVTDGLTVAMANGDDASFTVTDGTVMIGDATVTTADVMASNGVIHVIDKVLMPPADLVDIAAVAMSTGMHDSLVAALVKADLVSTVQGDGPFTVFAPTDQAFTNAGIDLDSFTTDEEIAALTNILLYHVYSGAVNAANVTDGLAVQMVNGDYAQFTVTEGTVMIEDATVTAADVMASNGVIHVIDKVLMPPAPYTGVGICYNSATHMIAAGASMEECGAYMYVENYSMNGQEFTGCYNTVSHSLTDTTQAICESYMWTPPVDIATTAMSTGIHTSLVAALSASELVATLQGDGPFTVFAPTDQAFADAGIDLAAFTTDEDIATLTDILLYHVYSGAVNAADVTDGLTVAMVNGDDASFTVTDGTVMVGDATVVLADVPASNGVIHVIDKVLMPPADEPVVPEGCDFVIGLTDDGMAFDNTDLSIAVGETVCWIWNDAAMAHNVAQIREEGDTTRDVAGEYSGAAATNVDYRITFDEDETFYYICEPHAGMGMDGKVVVGTGISETSTTVVDSDDNTPGFTAGIAAIALISALVVAGSRRR</sequence>
<comment type="cofactor">
    <cofactor evidence="3">
        <name>Cu(2+)</name>
        <dbReference type="ChEBI" id="CHEBI:29036"/>
    </cofactor>
    <text evidence="3">The crystal structure with reduced Cu(1+) has also been determined.</text>
</comment>
<dbReference type="PRINTS" id="PR00157">
    <property type="entry name" value="PLASTOCYANIN"/>
</dbReference>
<dbReference type="InterPro" id="IPR008972">
    <property type="entry name" value="Cupredoxin"/>
</dbReference>
<feature type="domain" description="FAS1" evidence="5">
    <location>
        <begin position="368"/>
        <end position="499"/>
    </location>
</feature>
<dbReference type="SUPFAM" id="SSF82153">
    <property type="entry name" value="FAS1 domain"/>
    <property type="match status" value="3"/>
</dbReference>
<dbReference type="GO" id="GO:0009055">
    <property type="term" value="F:electron transfer activity"/>
    <property type="evidence" value="ECO:0007669"/>
    <property type="project" value="InterPro"/>
</dbReference>